<dbReference type="EMBL" id="SPLM01000075">
    <property type="protein sequence ID" value="TMW61878.1"/>
    <property type="molecule type" value="Genomic_DNA"/>
</dbReference>
<name>A0A8K1CF50_PYTOL</name>
<evidence type="ECO:0000256" key="3">
    <source>
        <dbReference type="ARBA" id="ARBA00022525"/>
    </source>
</evidence>
<accession>A0A8K1CF50</accession>
<comment type="caution">
    <text evidence="5">The sequence shown here is derived from an EMBL/GenBank/DDBJ whole genome shotgun (WGS) entry which is preliminary data.</text>
</comment>
<dbReference type="Pfam" id="PF20147">
    <property type="entry name" value="Crinkler"/>
    <property type="match status" value="1"/>
</dbReference>
<reference evidence="5" key="1">
    <citation type="submission" date="2019-03" db="EMBL/GenBank/DDBJ databases">
        <title>Long read genome sequence of the mycoparasitic Pythium oligandrum ATCC 38472 isolated from sugarbeet rhizosphere.</title>
        <authorList>
            <person name="Gaulin E."/>
        </authorList>
    </citation>
    <scope>NUCLEOTIDE SEQUENCE</scope>
    <source>
        <strain evidence="5">ATCC 38472_TT</strain>
    </source>
</reference>
<evidence type="ECO:0000313" key="6">
    <source>
        <dbReference type="Proteomes" id="UP000794436"/>
    </source>
</evidence>
<feature type="domain" description="Crinkler effector protein N-terminal" evidence="4">
    <location>
        <begin position="5"/>
        <end position="113"/>
    </location>
</feature>
<keyword evidence="6" id="KW-1185">Reference proteome</keyword>
<protein>
    <recommendedName>
        <fullName evidence="4">Crinkler effector protein N-terminal domain-containing protein</fullName>
    </recommendedName>
</protein>
<comment type="subcellular location">
    <subcellularLocation>
        <location evidence="1">Host cell</location>
    </subcellularLocation>
    <subcellularLocation>
        <location evidence="2">Secreted</location>
    </subcellularLocation>
</comment>
<evidence type="ECO:0000259" key="4">
    <source>
        <dbReference type="Pfam" id="PF20147"/>
    </source>
</evidence>
<dbReference type="AlphaFoldDB" id="A0A8K1CF50"/>
<evidence type="ECO:0000256" key="2">
    <source>
        <dbReference type="ARBA" id="ARBA00004613"/>
    </source>
</evidence>
<evidence type="ECO:0000313" key="5">
    <source>
        <dbReference type="EMBL" id="TMW61878.1"/>
    </source>
</evidence>
<proteinExistence type="predicted"/>
<dbReference type="Proteomes" id="UP000794436">
    <property type="component" value="Unassembled WGS sequence"/>
</dbReference>
<dbReference type="GO" id="GO:0005576">
    <property type="term" value="C:extracellular region"/>
    <property type="evidence" value="ECO:0007669"/>
    <property type="project" value="UniProtKB-SubCell"/>
</dbReference>
<organism evidence="5 6">
    <name type="scientific">Pythium oligandrum</name>
    <name type="common">Mycoparasitic fungus</name>
    <dbReference type="NCBI Taxonomy" id="41045"/>
    <lineage>
        <taxon>Eukaryota</taxon>
        <taxon>Sar</taxon>
        <taxon>Stramenopiles</taxon>
        <taxon>Oomycota</taxon>
        <taxon>Peronosporomycetes</taxon>
        <taxon>Pythiales</taxon>
        <taxon>Pythiaceae</taxon>
        <taxon>Pythium</taxon>
    </lineage>
</organism>
<evidence type="ECO:0000256" key="1">
    <source>
        <dbReference type="ARBA" id="ARBA00004340"/>
    </source>
</evidence>
<dbReference type="GO" id="GO:0043657">
    <property type="term" value="C:host cell"/>
    <property type="evidence" value="ECO:0007669"/>
    <property type="project" value="UniProtKB-SubCell"/>
</dbReference>
<dbReference type="InterPro" id="IPR045379">
    <property type="entry name" value="Crinkler_N"/>
</dbReference>
<sequence>MEKDITLGCVNVQDGKVFGVHMALDAYIFDLKKEINDKKMYTRDPDDLTLYLAKPKERSQWLAVGGPAVRNLRSNVVSDEIQQLLCDELLPTDTIEDIFKQAPTKGVVHVLVVPPEPPAPPVEDEFDLGVDSAHTAAWAPYVDAAKLLADDPQVLRLVDELKRVTTIEPTPFVVLEN</sequence>
<gene>
    <name evidence="5" type="ORF">Poli38472_010941</name>
</gene>
<keyword evidence="3" id="KW-0964">Secreted</keyword>